<protein>
    <submittedName>
        <fullName evidence="1">Uncharacterized protein</fullName>
    </submittedName>
</protein>
<dbReference type="EMBL" id="CM044706">
    <property type="protein sequence ID" value="KAI5656783.1"/>
    <property type="molecule type" value="Genomic_DNA"/>
</dbReference>
<name>A0ACC0ABH6_CATRO</name>
<evidence type="ECO:0000313" key="2">
    <source>
        <dbReference type="Proteomes" id="UP001060085"/>
    </source>
</evidence>
<gene>
    <name evidence="1" type="ORF">M9H77_25576</name>
</gene>
<keyword evidence="2" id="KW-1185">Reference proteome</keyword>
<reference evidence="2" key="1">
    <citation type="journal article" date="2023" name="Nat. Plants">
        <title>Single-cell RNA sequencing provides a high-resolution roadmap for understanding the multicellular compartmentation of specialized metabolism.</title>
        <authorList>
            <person name="Sun S."/>
            <person name="Shen X."/>
            <person name="Li Y."/>
            <person name="Li Y."/>
            <person name="Wang S."/>
            <person name="Li R."/>
            <person name="Zhang H."/>
            <person name="Shen G."/>
            <person name="Guo B."/>
            <person name="Wei J."/>
            <person name="Xu J."/>
            <person name="St-Pierre B."/>
            <person name="Chen S."/>
            <person name="Sun C."/>
        </authorList>
    </citation>
    <scope>NUCLEOTIDE SEQUENCE [LARGE SCALE GENOMIC DNA]</scope>
</reference>
<evidence type="ECO:0000313" key="1">
    <source>
        <dbReference type="EMBL" id="KAI5656783.1"/>
    </source>
</evidence>
<comment type="caution">
    <text evidence="1">The sequence shown here is derived from an EMBL/GenBank/DDBJ whole genome shotgun (WGS) entry which is preliminary data.</text>
</comment>
<dbReference type="Proteomes" id="UP001060085">
    <property type="component" value="Linkage Group LG06"/>
</dbReference>
<sequence length="600" mass="67579">MADDLQSRASLDVSASTSRANFEVHDGKGAETETASDVNGSASGNAIAEISAELQRERQKNAELMQRISLLEAQLIRETTIDDSKPKRQKVSTNHSNSHVLPVKEIHVKNRLVNWINIDDTTTECLQHSDILKDRDTTAEYCEDTDDTDNEDDDHKEVIAENDINFTSVHQGCIRVFATKDEPKDVLVDGNYASLQKKHLKIAFCPKEVKRIIESEEILLKNAHSHTIRKIIVFASLGIRHGCEDIYELDFNHFAILQKGQPYLSSKDPGEHVLYENPGIRRKIFYPNRQNPTLCPVQILEEEKGMRPSDANCPSFLFLCIKYGGRTRNIPQNEYVRQRMGRNKLKSFGPAICRMGMLVHIRSGSFFFKALGITLLFMAGFPDDLVQRETKYTNLDLLHKYYRSDEDVEGEELFLSHSTANDTDVSPISEQVMRKKMSGKSKSRKSTKIARKEPEKASILQASSSPSNSRAHSIPEITQADSSNPNPPIANQQSLYPIFPPHPPTSFFPVIYWPPPNAFFPCPPPPPPHPSSQYPLAGNYISSYPQPFYGNPLCNNTTTLPKPLEDSWKDEVAAYKADNYSKSSSTSTQPTTEVEKITHN</sequence>
<proteinExistence type="predicted"/>
<organism evidence="1 2">
    <name type="scientific">Catharanthus roseus</name>
    <name type="common">Madagascar periwinkle</name>
    <name type="synonym">Vinca rosea</name>
    <dbReference type="NCBI Taxonomy" id="4058"/>
    <lineage>
        <taxon>Eukaryota</taxon>
        <taxon>Viridiplantae</taxon>
        <taxon>Streptophyta</taxon>
        <taxon>Embryophyta</taxon>
        <taxon>Tracheophyta</taxon>
        <taxon>Spermatophyta</taxon>
        <taxon>Magnoliopsida</taxon>
        <taxon>eudicotyledons</taxon>
        <taxon>Gunneridae</taxon>
        <taxon>Pentapetalae</taxon>
        <taxon>asterids</taxon>
        <taxon>lamiids</taxon>
        <taxon>Gentianales</taxon>
        <taxon>Apocynaceae</taxon>
        <taxon>Rauvolfioideae</taxon>
        <taxon>Vinceae</taxon>
        <taxon>Catharanthinae</taxon>
        <taxon>Catharanthus</taxon>
    </lineage>
</organism>
<accession>A0ACC0ABH6</accession>